<evidence type="ECO:0000313" key="3">
    <source>
        <dbReference type="Proteomes" id="UP000186922"/>
    </source>
</evidence>
<dbReference type="AlphaFoldDB" id="A0A1D1VZ32"/>
<keyword evidence="1" id="KW-0472">Membrane</keyword>
<name>A0A1D1VZ32_RAMVA</name>
<gene>
    <name evidence="2" type="primary">RvY_16608-1</name>
    <name evidence="2" type="synonym">RvY_16608.1</name>
    <name evidence="2" type="ORF">RvY_16608</name>
</gene>
<accession>A0A1D1VZ32</accession>
<comment type="caution">
    <text evidence="2">The sequence shown here is derived from an EMBL/GenBank/DDBJ whole genome shotgun (WGS) entry which is preliminary data.</text>
</comment>
<keyword evidence="1" id="KW-1133">Transmembrane helix</keyword>
<organism evidence="2 3">
    <name type="scientific">Ramazzottius varieornatus</name>
    <name type="common">Water bear</name>
    <name type="synonym">Tardigrade</name>
    <dbReference type="NCBI Taxonomy" id="947166"/>
    <lineage>
        <taxon>Eukaryota</taxon>
        <taxon>Metazoa</taxon>
        <taxon>Ecdysozoa</taxon>
        <taxon>Tardigrada</taxon>
        <taxon>Eutardigrada</taxon>
        <taxon>Parachela</taxon>
        <taxon>Hypsibioidea</taxon>
        <taxon>Ramazzottiidae</taxon>
        <taxon>Ramazzottius</taxon>
    </lineage>
</organism>
<protein>
    <submittedName>
        <fullName evidence="2">Uncharacterized protein</fullName>
    </submittedName>
</protein>
<dbReference type="Proteomes" id="UP000186922">
    <property type="component" value="Unassembled WGS sequence"/>
</dbReference>
<evidence type="ECO:0000256" key="1">
    <source>
        <dbReference type="SAM" id="Phobius"/>
    </source>
</evidence>
<keyword evidence="3" id="KW-1185">Reference proteome</keyword>
<feature type="transmembrane region" description="Helical" evidence="1">
    <location>
        <begin position="31"/>
        <end position="57"/>
    </location>
</feature>
<evidence type="ECO:0000313" key="2">
    <source>
        <dbReference type="EMBL" id="GAV06652.1"/>
    </source>
</evidence>
<keyword evidence="1" id="KW-0812">Transmembrane</keyword>
<proteinExistence type="predicted"/>
<sequence length="114" mass="12618">MVLIETIEKAVILNATNGIPIIYGLLPRDSIIQWAAITFLISIYGAIAGCVVIHAIWKTDSRGQQISGSNLLTVNVLHASGQLRHQHAHYRLYGHPAERLRPEPTGRVLHRPPT</sequence>
<reference evidence="2 3" key="1">
    <citation type="journal article" date="2016" name="Nat. Commun.">
        <title>Extremotolerant tardigrade genome and improved radiotolerance of human cultured cells by tardigrade-unique protein.</title>
        <authorList>
            <person name="Hashimoto T."/>
            <person name="Horikawa D.D."/>
            <person name="Saito Y."/>
            <person name="Kuwahara H."/>
            <person name="Kozuka-Hata H."/>
            <person name="Shin-I T."/>
            <person name="Minakuchi Y."/>
            <person name="Ohishi K."/>
            <person name="Motoyama A."/>
            <person name="Aizu T."/>
            <person name="Enomoto A."/>
            <person name="Kondo K."/>
            <person name="Tanaka S."/>
            <person name="Hara Y."/>
            <person name="Koshikawa S."/>
            <person name="Sagara H."/>
            <person name="Miura T."/>
            <person name="Yokobori S."/>
            <person name="Miyagawa K."/>
            <person name="Suzuki Y."/>
            <person name="Kubo T."/>
            <person name="Oyama M."/>
            <person name="Kohara Y."/>
            <person name="Fujiyama A."/>
            <person name="Arakawa K."/>
            <person name="Katayama T."/>
            <person name="Toyoda A."/>
            <person name="Kunieda T."/>
        </authorList>
    </citation>
    <scope>NUCLEOTIDE SEQUENCE [LARGE SCALE GENOMIC DNA]</scope>
    <source>
        <strain evidence="2 3">YOKOZUNA-1</strain>
    </source>
</reference>
<dbReference type="EMBL" id="BDGG01000014">
    <property type="protein sequence ID" value="GAV06652.1"/>
    <property type="molecule type" value="Genomic_DNA"/>
</dbReference>